<protein>
    <submittedName>
        <fullName evidence="1">DUF1643 domain-containing protein</fullName>
    </submittedName>
</protein>
<sequence>MTPTWKRRISLVPQPSAPIPDDFEITGRFYVDKHGFKLRDFLNIKRRKSEVKTPDLMVVMMNPGSSRPMDGKDNCLEEVPAKPDSTQYQIIRLMNQCRFNYARILNLSDLREPKSTIFYGMITELDQRNLNKHSIFSKERTKDFDTLFVKGIPVVCAWGVDEKLSHLAAMAMERIAARNILGKKKEVPYPAYYHPLPRKRTDRENWLVAISEQISSSWVK</sequence>
<dbReference type="EMBL" id="VIKU02000001">
    <property type="protein sequence ID" value="NHF58281.1"/>
    <property type="molecule type" value="Genomic_DNA"/>
</dbReference>
<comment type="caution">
    <text evidence="1">The sequence shown here is derived from an EMBL/GenBank/DDBJ whole genome shotgun (WGS) entry which is preliminary data.</text>
</comment>
<organism evidence="1 2">
    <name type="scientific">Pelagihabitans pacificus</name>
    <dbReference type="NCBI Taxonomy" id="2696054"/>
    <lineage>
        <taxon>Bacteria</taxon>
        <taxon>Pseudomonadati</taxon>
        <taxon>Bacteroidota</taxon>
        <taxon>Flavobacteriia</taxon>
        <taxon>Flavobacteriales</taxon>
        <taxon>Flavobacteriaceae</taxon>
        <taxon>Pelagihabitans</taxon>
    </lineage>
</organism>
<reference evidence="1" key="1">
    <citation type="submission" date="2019-07" db="EMBL/GenBank/DDBJ databases">
        <authorList>
            <person name="De-Chao Zhang Q."/>
        </authorList>
    </citation>
    <scope>NUCLEOTIDE SEQUENCE</scope>
    <source>
        <strain evidence="1">TP-CH-4</strain>
    </source>
</reference>
<dbReference type="AlphaFoldDB" id="A0A967APY7"/>
<reference evidence="1" key="2">
    <citation type="submission" date="2020-03" db="EMBL/GenBank/DDBJ databases">
        <title>Flavobacteriaceae bacterium strain TP-CH-4, a member of the family Flavobacteriaceae isolated from a deep-sea seamount.</title>
        <authorList>
            <person name="Zhang D.-C."/>
        </authorList>
    </citation>
    <scope>NUCLEOTIDE SEQUENCE</scope>
    <source>
        <strain evidence="1">TP-CH-4</strain>
    </source>
</reference>
<dbReference type="InterPro" id="IPR012441">
    <property type="entry name" value="DUF1643"/>
</dbReference>
<dbReference type="Pfam" id="PF07799">
    <property type="entry name" value="DUF1643"/>
    <property type="match status" value="1"/>
</dbReference>
<evidence type="ECO:0000313" key="1">
    <source>
        <dbReference type="EMBL" id="NHF58281.1"/>
    </source>
</evidence>
<evidence type="ECO:0000313" key="2">
    <source>
        <dbReference type="Proteomes" id="UP000707206"/>
    </source>
</evidence>
<name>A0A967APY7_9FLAO</name>
<dbReference type="Proteomes" id="UP000707206">
    <property type="component" value="Unassembled WGS sequence"/>
</dbReference>
<gene>
    <name evidence="1" type="ORF">FK220_002930</name>
</gene>
<keyword evidence="2" id="KW-1185">Reference proteome</keyword>
<dbReference type="RefSeq" id="WP_152572778.1">
    <property type="nucleotide sequence ID" value="NZ_VIKU02000001.1"/>
</dbReference>
<accession>A0A967APY7</accession>
<proteinExistence type="predicted"/>